<keyword evidence="1" id="KW-0732">Signal</keyword>
<gene>
    <name evidence="2" type="ORF">FIV01_15295</name>
</gene>
<proteinExistence type="predicted"/>
<sequence length="156" mass="17420" precursor="true">MRTIKITLFTALYLTLVAVWAVGDTSKHALSGEFDVTNDDPSYHGKGSYEVFREGNHVESKLFIEEQSDKGKISGEVLKTGELKPTTDGRYSFSIKEFSANFSNFGKKNFPMSRVASSSKKRLRGIHPVDVILKNDKYVVIATYLNGGQVIALERH</sequence>
<dbReference type="EMBL" id="CP045351">
    <property type="protein sequence ID" value="QFT27752.1"/>
    <property type="molecule type" value="Genomic_DNA"/>
</dbReference>
<dbReference type="KEGG" id="vaq:FIV01_15295"/>
<name>A0A5P9CPY9_9VIBR</name>
<evidence type="ECO:0000256" key="1">
    <source>
        <dbReference type="SAM" id="SignalP"/>
    </source>
</evidence>
<geneLocation type="plasmid" evidence="3">
    <name>pthaf100_a</name>
</geneLocation>
<feature type="signal peptide" evidence="1">
    <location>
        <begin position="1"/>
        <end position="21"/>
    </location>
</feature>
<dbReference type="InterPro" id="IPR054526">
    <property type="entry name" value="VtrC-like"/>
</dbReference>
<dbReference type="RefSeq" id="WP_152431840.1">
    <property type="nucleotide sequence ID" value="NZ_CBCSDK010000010.1"/>
</dbReference>
<accession>A0A5P9CPY9</accession>
<keyword evidence="3" id="KW-1185">Reference proteome</keyword>
<feature type="chain" id="PRO_5024876278" evidence="1">
    <location>
        <begin position="22"/>
        <end position="156"/>
    </location>
</feature>
<keyword evidence="2" id="KW-0614">Plasmid</keyword>
<organism evidence="2 3">
    <name type="scientific">Vibrio aquimaris</name>
    <dbReference type="NCBI Taxonomy" id="2587862"/>
    <lineage>
        <taxon>Bacteria</taxon>
        <taxon>Pseudomonadati</taxon>
        <taxon>Pseudomonadota</taxon>
        <taxon>Gammaproteobacteria</taxon>
        <taxon>Vibrionales</taxon>
        <taxon>Vibrionaceae</taxon>
        <taxon>Vibrio</taxon>
    </lineage>
</organism>
<dbReference type="AlphaFoldDB" id="A0A5P9CPY9"/>
<dbReference type="Proteomes" id="UP000326936">
    <property type="component" value="Plasmid pTHAF100_a"/>
</dbReference>
<evidence type="ECO:0000313" key="2">
    <source>
        <dbReference type="EMBL" id="QFT27752.1"/>
    </source>
</evidence>
<evidence type="ECO:0000313" key="3">
    <source>
        <dbReference type="Proteomes" id="UP000326936"/>
    </source>
</evidence>
<reference evidence="2 3" key="1">
    <citation type="submission" date="2019-10" db="EMBL/GenBank/DDBJ databases">
        <title>Complete genome sequence of Vibrio sp. strain THAF100, isolated from non-filtered water from the water column of tank 6 of a marine aquarium containing stony-coral fragments. Water maintained at 26 degree C.</title>
        <authorList>
            <person name="Ruckert C."/>
            <person name="Franco A."/>
            <person name="Kalinowski J."/>
            <person name="Glaeser S."/>
        </authorList>
    </citation>
    <scope>NUCLEOTIDE SEQUENCE [LARGE SCALE GENOMIC DNA]</scope>
    <source>
        <strain evidence="2 3">THAF100</strain>
        <plasmid evidence="3">pthaf100_a</plasmid>
    </source>
</reference>
<protein>
    <submittedName>
        <fullName evidence="2">Uncharacterized protein</fullName>
    </submittedName>
</protein>
<dbReference type="Pfam" id="PF22280">
    <property type="entry name" value="VtrC"/>
    <property type="match status" value="1"/>
</dbReference>